<dbReference type="AlphaFoldDB" id="A0A0L0FRA6"/>
<dbReference type="PROSITE" id="PS00059">
    <property type="entry name" value="ADH_ZINC"/>
    <property type="match status" value="1"/>
</dbReference>
<evidence type="ECO:0000256" key="3">
    <source>
        <dbReference type="ARBA" id="ARBA00022833"/>
    </source>
</evidence>
<keyword evidence="3 5" id="KW-0862">Zinc</keyword>
<dbReference type="InterPro" id="IPR002328">
    <property type="entry name" value="ADH_Zn_CS"/>
</dbReference>
<keyword evidence="2 5" id="KW-0479">Metal-binding</keyword>
<keyword evidence="8" id="KW-1185">Reference proteome</keyword>
<evidence type="ECO:0000256" key="1">
    <source>
        <dbReference type="ARBA" id="ARBA00001947"/>
    </source>
</evidence>
<dbReference type="InterPro" id="IPR013149">
    <property type="entry name" value="ADH-like_C"/>
</dbReference>
<dbReference type="Gene3D" id="3.40.50.720">
    <property type="entry name" value="NAD(P)-binding Rossmann-like Domain"/>
    <property type="match status" value="1"/>
</dbReference>
<dbReference type="Pfam" id="PF08240">
    <property type="entry name" value="ADH_N"/>
    <property type="match status" value="1"/>
</dbReference>
<protein>
    <recommendedName>
        <fullName evidence="6">Enoyl reductase (ER) domain-containing protein</fullName>
    </recommendedName>
</protein>
<dbReference type="InterPro" id="IPR047109">
    <property type="entry name" value="CAD-like"/>
</dbReference>
<accession>A0A0L0FRA6</accession>
<dbReference type="SMART" id="SM00829">
    <property type="entry name" value="PKS_ER"/>
    <property type="match status" value="1"/>
</dbReference>
<dbReference type="GO" id="GO:0016616">
    <property type="term" value="F:oxidoreductase activity, acting on the CH-OH group of donors, NAD or NADP as acceptor"/>
    <property type="evidence" value="ECO:0007669"/>
    <property type="project" value="InterPro"/>
</dbReference>
<sequence length="343" mass="37628">MSATKLETPVTAVGIAVKGNPTKDGKFEETEYTIEELNPGQVLVKITATSICHTDFQCFNTDGAVPGHEMCGKIEAMADDVKDLKIGQRVAIGWQRSSCRDCEFCNKGEENMCQKKTNFQDGKAGWATYVVWDAHFVAPVPDSIEDSAVAPLMCAGTTVYNAFKQNGVKKGDKVAIVSIGGLGHLGLMIAHKMGCEVTAISRGMDKKEEAEGFGANKYIDSKNKDHVKAAEKEFDFMLITTPADLDCDMYASMIQPQHGVMCFVGVPPSFKFTFGIYPIIVDNIKITGSLIASPETTNEMLKFCADNDVQPTIERFEFNADAFLKAVKRVNDNEIRFRAVMLL</sequence>
<evidence type="ECO:0000313" key="8">
    <source>
        <dbReference type="Proteomes" id="UP000054560"/>
    </source>
</evidence>
<proteinExistence type="inferred from homology"/>
<dbReference type="SUPFAM" id="SSF51735">
    <property type="entry name" value="NAD(P)-binding Rossmann-fold domains"/>
    <property type="match status" value="1"/>
</dbReference>
<dbReference type="InterPro" id="IPR036291">
    <property type="entry name" value="NAD(P)-bd_dom_sf"/>
</dbReference>
<dbReference type="Pfam" id="PF00107">
    <property type="entry name" value="ADH_zinc_N"/>
    <property type="match status" value="1"/>
</dbReference>
<dbReference type="Gene3D" id="3.90.180.10">
    <property type="entry name" value="Medium-chain alcohol dehydrogenases, catalytic domain"/>
    <property type="match status" value="1"/>
</dbReference>
<evidence type="ECO:0000313" key="7">
    <source>
        <dbReference type="EMBL" id="KNC78533.1"/>
    </source>
</evidence>
<gene>
    <name evidence="7" type="ORF">SARC_09037</name>
</gene>
<organism evidence="7 8">
    <name type="scientific">Sphaeroforma arctica JP610</name>
    <dbReference type="NCBI Taxonomy" id="667725"/>
    <lineage>
        <taxon>Eukaryota</taxon>
        <taxon>Ichthyosporea</taxon>
        <taxon>Ichthyophonida</taxon>
        <taxon>Sphaeroforma</taxon>
    </lineage>
</organism>
<dbReference type="InterPro" id="IPR013154">
    <property type="entry name" value="ADH-like_N"/>
</dbReference>
<dbReference type="STRING" id="667725.A0A0L0FRA6"/>
<dbReference type="InterPro" id="IPR020843">
    <property type="entry name" value="ER"/>
</dbReference>
<dbReference type="PANTHER" id="PTHR42683">
    <property type="entry name" value="ALDEHYDE REDUCTASE"/>
    <property type="match status" value="1"/>
</dbReference>
<dbReference type="OrthoDB" id="1560166at2759"/>
<evidence type="ECO:0000256" key="4">
    <source>
        <dbReference type="ARBA" id="ARBA00023002"/>
    </source>
</evidence>
<dbReference type="SUPFAM" id="SSF50129">
    <property type="entry name" value="GroES-like"/>
    <property type="match status" value="1"/>
</dbReference>
<comment type="similarity">
    <text evidence="5">Belongs to the zinc-containing alcohol dehydrogenase family.</text>
</comment>
<reference evidence="7 8" key="1">
    <citation type="submission" date="2011-02" db="EMBL/GenBank/DDBJ databases">
        <title>The Genome Sequence of Sphaeroforma arctica JP610.</title>
        <authorList>
            <consortium name="The Broad Institute Genome Sequencing Platform"/>
            <person name="Russ C."/>
            <person name="Cuomo C."/>
            <person name="Young S.K."/>
            <person name="Zeng Q."/>
            <person name="Gargeya S."/>
            <person name="Alvarado L."/>
            <person name="Berlin A."/>
            <person name="Chapman S.B."/>
            <person name="Chen Z."/>
            <person name="Freedman E."/>
            <person name="Gellesch M."/>
            <person name="Goldberg J."/>
            <person name="Griggs A."/>
            <person name="Gujja S."/>
            <person name="Heilman E."/>
            <person name="Heiman D."/>
            <person name="Howarth C."/>
            <person name="Mehta T."/>
            <person name="Neiman D."/>
            <person name="Pearson M."/>
            <person name="Roberts A."/>
            <person name="Saif S."/>
            <person name="Shea T."/>
            <person name="Shenoy N."/>
            <person name="Sisk P."/>
            <person name="Stolte C."/>
            <person name="Sykes S."/>
            <person name="White J."/>
            <person name="Yandava C."/>
            <person name="Burger G."/>
            <person name="Gray M.W."/>
            <person name="Holland P.W.H."/>
            <person name="King N."/>
            <person name="Lang F.B.F."/>
            <person name="Roger A.J."/>
            <person name="Ruiz-Trillo I."/>
            <person name="Haas B."/>
            <person name="Nusbaum C."/>
            <person name="Birren B."/>
        </authorList>
    </citation>
    <scope>NUCLEOTIDE SEQUENCE [LARGE SCALE GENOMIC DNA]</scope>
    <source>
        <strain evidence="7 8">JP610</strain>
    </source>
</reference>
<keyword evidence="4" id="KW-0560">Oxidoreductase</keyword>
<dbReference type="FunFam" id="3.40.50.720:FF:000022">
    <property type="entry name" value="Cinnamyl alcohol dehydrogenase"/>
    <property type="match status" value="1"/>
</dbReference>
<dbReference type="EMBL" id="KQ242472">
    <property type="protein sequence ID" value="KNC78533.1"/>
    <property type="molecule type" value="Genomic_DNA"/>
</dbReference>
<dbReference type="eggNOG" id="KOG0023">
    <property type="taxonomic scope" value="Eukaryota"/>
</dbReference>
<evidence type="ECO:0000259" key="6">
    <source>
        <dbReference type="SMART" id="SM00829"/>
    </source>
</evidence>
<dbReference type="InterPro" id="IPR011032">
    <property type="entry name" value="GroES-like_sf"/>
</dbReference>
<dbReference type="GeneID" id="25909541"/>
<evidence type="ECO:0000256" key="2">
    <source>
        <dbReference type="ARBA" id="ARBA00022723"/>
    </source>
</evidence>
<feature type="domain" description="Enoyl reductase (ER)" evidence="6">
    <location>
        <begin position="25"/>
        <end position="341"/>
    </location>
</feature>
<dbReference type="RefSeq" id="XP_014152435.1">
    <property type="nucleotide sequence ID" value="XM_014296960.1"/>
</dbReference>
<dbReference type="CDD" id="cd05283">
    <property type="entry name" value="CAD1"/>
    <property type="match status" value="1"/>
</dbReference>
<evidence type="ECO:0000256" key="5">
    <source>
        <dbReference type="RuleBase" id="RU361277"/>
    </source>
</evidence>
<dbReference type="Proteomes" id="UP000054560">
    <property type="component" value="Unassembled WGS sequence"/>
</dbReference>
<comment type="cofactor">
    <cofactor evidence="1 5">
        <name>Zn(2+)</name>
        <dbReference type="ChEBI" id="CHEBI:29105"/>
    </cofactor>
</comment>
<dbReference type="GO" id="GO:0008270">
    <property type="term" value="F:zinc ion binding"/>
    <property type="evidence" value="ECO:0007669"/>
    <property type="project" value="InterPro"/>
</dbReference>
<name>A0A0L0FRA6_9EUKA</name>